<protein>
    <recommendedName>
        <fullName evidence="1">Glycosyltransferase subfamily 4-like N-terminal domain-containing protein</fullName>
    </recommendedName>
</protein>
<dbReference type="RefSeq" id="WP_116303921.1">
    <property type="nucleotide sequence ID" value="NZ_NFZV01000033.1"/>
</dbReference>
<evidence type="ECO:0000313" key="3">
    <source>
        <dbReference type="Proteomes" id="UP000256763"/>
    </source>
</evidence>
<evidence type="ECO:0000259" key="1">
    <source>
        <dbReference type="Pfam" id="PF13579"/>
    </source>
</evidence>
<dbReference type="CDD" id="cd03794">
    <property type="entry name" value="GT4_WbuB-like"/>
    <property type="match status" value="1"/>
</dbReference>
<dbReference type="GO" id="GO:0016757">
    <property type="term" value="F:glycosyltransferase activity"/>
    <property type="evidence" value="ECO:0007669"/>
    <property type="project" value="UniProtKB-ARBA"/>
</dbReference>
<accession>A0A3E0WGL8</accession>
<dbReference type="Pfam" id="PF13579">
    <property type="entry name" value="Glyco_trans_4_4"/>
    <property type="match status" value="1"/>
</dbReference>
<name>A0A3E0WGL8_9GAMM</name>
<dbReference type="PANTHER" id="PTHR12526">
    <property type="entry name" value="GLYCOSYLTRANSFERASE"/>
    <property type="match status" value="1"/>
</dbReference>
<dbReference type="InterPro" id="IPR028098">
    <property type="entry name" value="Glyco_trans_4-like_N"/>
</dbReference>
<dbReference type="AlphaFoldDB" id="A0A3E0WGL8"/>
<sequence>MDARVLIISYHFYPDHAVGAKRMSELARELVAAGCRVTVLTVAKNGQQDPALLTRVDGVEIIGVPQPPKLLRKVLPYLRRQRNAESAVASAESAQHPVAAETESRIERLKRWYHSLEWLVDDNKAWAWRTWRRAVMLGLERPFDCVISSGPPHSAHLAARWAKPWLRAPWIMDLRDPWTDDSEWRAHVHSRASRWINRRFESNALCKADQVIATTPGLAARLQLRFPRKQEAIDTVYNGYDEAVQALPPSPRGELRLLYAGSLYYNRDPFPLLSAVAKLVDDPAVDRRKVRFSLVGNCSDWQGRPLVPWIEEHGLADCIGVRPPVSPDAVGKLLAEANVLVNFAQGQPRQIPAKMFEYIAAGREMLLLTERESDSARLALTAKAGRVVEPGDVDELVRTLRDLYRFYVEQAQVYQAEAAEVALFSREQQNARLIQLIDTYRARSLAPEAQS</sequence>
<organism evidence="2 3">
    <name type="scientific">Alkalilimnicola ehrlichii</name>
    <dbReference type="NCBI Taxonomy" id="351052"/>
    <lineage>
        <taxon>Bacteria</taxon>
        <taxon>Pseudomonadati</taxon>
        <taxon>Pseudomonadota</taxon>
        <taxon>Gammaproteobacteria</taxon>
        <taxon>Chromatiales</taxon>
        <taxon>Ectothiorhodospiraceae</taxon>
        <taxon>Alkalilimnicola</taxon>
    </lineage>
</organism>
<evidence type="ECO:0000313" key="2">
    <source>
        <dbReference type="EMBL" id="RFA32112.1"/>
    </source>
</evidence>
<gene>
    <name evidence="2" type="ORF">CAL65_20470</name>
</gene>
<dbReference type="OrthoDB" id="9794575at2"/>
<comment type="caution">
    <text evidence="2">The sequence shown here is derived from an EMBL/GenBank/DDBJ whole genome shotgun (WGS) entry which is preliminary data.</text>
</comment>
<feature type="domain" description="Glycosyltransferase subfamily 4-like N-terminal" evidence="1">
    <location>
        <begin position="20"/>
        <end position="239"/>
    </location>
</feature>
<dbReference type="Pfam" id="PF13692">
    <property type="entry name" value="Glyco_trans_1_4"/>
    <property type="match status" value="1"/>
</dbReference>
<keyword evidence="3" id="KW-1185">Reference proteome</keyword>
<dbReference type="PANTHER" id="PTHR12526:SF600">
    <property type="entry name" value="GLYCOSYL TRANSFERASE GROUP 1"/>
    <property type="match status" value="1"/>
</dbReference>
<dbReference type="SUPFAM" id="SSF53756">
    <property type="entry name" value="UDP-Glycosyltransferase/glycogen phosphorylase"/>
    <property type="match status" value="1"/>
</dbReference>
<dbReference type="EMBL" id="NFZW01000034">
    <property type="protein sequence ID" value="RFA32112.1"/>
    <property type="molecule type" value="Genomic_DNA"/>
</dbReference>
<reference evidence="3" key="1">
    <citation type="submission" date="2017-05" db="EMBL/GenBank/DDBJ databases">
        <authorList>
            <person name="Sharma S."/>
            <person name="Sidhu C."/>
            <person name="Pinnaka A.K."/>
        </authorList>
    </citation>
    <scope>NUCLEOTIDE SEQUENCE [LARGE SCALE GENOMIC DNA]</scope>
    <source>
        <strain evidence="3">AK93</strain>
    </source>
</reference>
<dbReference type="Gene3D" id="3.40.50.2000">
    <property type="entry name" value="Glycogen Phosphorylase B"/>
    <property type="match status" value="2"/>
</dbReference>
<dbReference type="Proteomes" id="UP000256763">
    <property type="component" value="Unassembled WGS sequence"/>
</dbReference>
<proteinExistence type="predicted"/>